<organism evidence="3 4">
    <name type="scientific">Paraphaeosphaeria sporulosa</name>
    <dbReference type="NCBI Taxonomy" id="1460663"/>
    <lineage>
        <taxon>Eukaryota</taxon>
        <taxon>Fungi</taxon>
        <taxon>Dikarya</taxon>
        <taxon>Ascomycota</taxon>
        <taxon>Pezizomycotina</taxon>
        <taxon>Dothideomycetes</taxon>
        <taxon>Pleosporomycetidae</taxon>
        <taxon>Pleosporales</taxon>
        <taxon>Massarineae</taxon>
        <taxon>Didymosphaeriaceae</taxon>
        <taxon>Paraphaeosphaeria</taxon>
    </lineage>
</organism>
<protein>
    <recommendedName>
        <fullName evidence="5">Secreted protein</fullName>
    </recommendedName>
</protein>
<feature type="compositionally biased region" description="Basic and acidic residues" evidence="1">
    <location>
        <begin position="219"/>
        <end position="236"/>
    </location>
</feature>
<dbReference type="RefSeq" id="XP_018038278.1">
    <property type="nucleotide sequence ID" value="XM_018183968.1"/>
</dbReference>
<dbReference type="OrthoDB" id="3775350at2759"/>
<name>A0A177CK94_9PLEO</name>
<feature type="region of interest" description="Disordered" evidence="1">
    <location>
        <begin position="195"/>
        <end position="253"/>
    </location>
</feature>
<evidence type="ECO:0000256" key="1">
    <source>
        <dbReference type="SAM" id="MobiDB-lite"/>
    </source>
</evidence>
<gene>
    <name evidence="3" type="ORF">CC84DRAFT_1238923</name>
</gene>
<reference evidence="3 4" key="1">
    <citation type="submission" date="2016-05" db="EMBL/GenBank/DDBJ databases">
        <title>Comparative analysis of secretome profiles of manganese(II)-oxidizing ascomycete fungi.</title>
        <authorList>
            <consortium name="DOE Joint Genome Institute"/>
            <person name="Zeiner C.A."/>
            <person name="Purvine S.O."/>
            <person name="Zink E.M."/>
            <person name="Wu S."/>
            <person name="Pasa-Tolic L."/>
            <person name="Chaput D.L."/>
            <person name="Haridas S."/>
            <person name="Grigoriev I.V."/>
            <person name="Santelli C.M."/>
            <person name="Hansel C.M."/>
        </authorList>
    </citation>
    <scope>NUCLEOTIDE SEQUENCE [LARGE SCALE GENOMIC DNA]</scope>
    <source>
        <strain evidence="3 4">AP3s5-JAC2a</strain>
    </source>
</reference>
<keyword evidence="4" id="KW-1185">Reference proteome</keyword>
<evidence type="ECO:0008006" key="5">
    <source>
        <dbReference type="Google" id="ProtNLM"/>
    </source>
</evidence>
<evidence type="ECO:0000256" key="2">
    <source>
        <dbReference type="SAM" id="SignalP"/>
    </source>
</evidence>
<dbReference type="EMBL" id="KV441550">
    <property type="protein sequence ID" value="OAG07913.1"/>
    <property type="molecule type" value="Genomic_DNA"/>
</dbReference>
<evidence type="ECO:0000313" key="4">
    <source>
        <dbReference type="Proteomes" id="UP000077069"/>
    </source>
</evidence>
<feature type="chain" id="PRO_5008058309" description="Secreted protein" evidence="2">
    <location>
        <begin position="23"/>
        <end position="253"/>
    </location>
</feature>
<feature type="compositionally biased region" description="Polar residues" evidence="1">
    <location>
        <begin position="238"/>
        <end position="253"/>
    </location>
</feature>
<sequence>MCFLSLCWLCLWLLHHALLTSTHRSIGEDTTQRTTWRTPSYGDCTFVCLIARKILRPSKHMLILTPAHENSFDVNTVLRCWGQVARNFSNIKKDPYILAYQYRRFMDECDMRHCTGRTSRREHANPYYENLLASQDEPSSEATSDLTCALRYTKEHHGCFYDKSQVTMIISILDKQNASIQPSLHDQKRARVDLHNTACPSKAAKERVGRKKRANSGWGHDDAERKPFAPHSRADDGTGTQSHATTSRCQLEN</sequence>
<evidence type="ECO:0000313" key="3">
    <source>
        <dbReference type="EMBL" id="OAG07913.1"/>
    </source>
</evidence>
<dbReference type="GeneID" id="28767454"/>
<accession>A0A177CK94</accession>
<dbReference type="AlphaFoldDB" id="A0A177CK94"/>
<dbReference type="InParanoid" id="A0A177CK94"/>
<keyword evidence="2" id="KW-0732">Signal</keyword>
<dbReference type="Proteomes" id="UP000077069">
    <property type="component" value="Unassembled WGS sequence"/>
</dbReference>
<feature type="signal peptide" evidence="2">
    <location>
        <begin position="1"/>
        <end position="22"/>
    </location>
</feature>
<proteinExistence type="predicted"/>